<dbReference type="InterPro" id="IPR012337">
    <property type="entry name" value="RNaseH-like_sf"/>
</dbReference>
<dbReference type="GO" id="GO:0006310">
    <property type="term" value="P:DNA recombination"/>
    <property type="evidence" value="ECO:0007669"/>
    <property type="project" value="UniProtKB-UniRule"/>
</dbReference>
<keyword evidence="6 13" id="KW-0227">DNA damage</keyword>
<dbReference type="CDD" id="cd16962">
    <property type="entry name" value="RuvC"/>
    <property type="match status" value="1"/>
</dbReference>
<feature type="active site" evidence="13">
    <location>
        <position position="140"/>
    </location>
</feature>
<sequence>MIILGIDPGTTATGYAVLDCAVSKPVLLESGLLRAPRDSAQARLTGIHDSLTSIIRKWRPSSLAVEKLYFEKNKKTAMAVSETRGIILLTAAIQKITLSEYSPLEVKKAVTGYGRAEKPAVEKIIRFSVAGAESMNAKDDVFDAIAIAFTDHLLGKFRSRQNTK</sequence>
<keyword evidence="10 13" id="KW-0233">DNA recombination</keyword>
<evidence type="ECO:0000256" key="12">
    <source>
        <dbReference type="ARBA" id="ARBA00029354"/>
    </source>
</evidence>
<dbReference type="SUPFAM" id="SSF53098">
    <property type="entry name" value="Ribonuclease H-like"/>
    <property type="match status" value="1"/>
</dbReference>
<comment type="cofactor">
    <cofactor evidence="13">
        <name>Mg(2+)</name>
        <dbReference type="ChEBI" id="CHEBI:18420"/>
    </cofactor>
    <text evidence="13">Binds 2 Mg(2+) ion per subunit.</text>
</comment>
<keyword evidence="4 13" id="KW-0479">Metal-binding</keyword>
<feature type="binding site" evidence="13">
    <location>
        <position position="66"/>
    </location>
    <ligand>
        <name>Mg(2+)</name>
        <dbReference type="ChEBI" id="CHEBI:18420"/>
        <label>2</label>
    </ligand>
</feature>
<feature type="active site" evidence="13">
    <location>
        <position position="66"/>
    </location>
</feature>
<evidence type="ECO:0000256" key="9">
    <source>
        <dbReference type="ARBA" id="ARBA00023125"/>
    </source>
</evidence>
<evidence type="ECO:0000256" key="5">
    <source>
        <dbReference type="ARBA" id="ARBA00022759"/>
    </source>
</evidence>
<dbReference type="PANTHER" id="PTHR30194">
    <property type="entry name" value="CROSSOVER JUNCTION ENDODEOXYRIBONUCLEASE RUVC"/>
    <property type="match status" value="1"/>
</dbReference>
<proteinExistence type="inferred from homology"/>
<evidence type="ECO:0000256" key="13">
    <source>
        <dbReference type="HAMAP-Rule" id="MF_00034"/>
    </source>
</evidence>
<accession>A0A1G2KBU7</accession>
<keyword evidence="3 13" id="KW-0540">Nuclease</keyword>
<dbReference type="GO" id="GO:0006281">
    <property type="term" value="P:DNA repair"/>
    <property type="evidence" value="ECO:0007669"/>
    <property type="project" value="UniProtKB-UniRule"/>
</dbReference>
<dbReference type="GO" id="GO:0008821">
    <property type="term" value="F:crossover junction DNA endonuclease activity"/>
    <property type="evidence" value="ECO:0007669"/>
    <property type="project" value="UniProtKB-UniRule"/>
</dbReference>
<dbReference type="Gene3D" id="3.30.420.10">
    <property type="entry name" value="Ribonuclease H-like superfamily/Ribonuclease H"/>
    <property type="match status" value="1"/>
</dbReference>
<gene>
    <name evidence="13" type="primary">ruvC</name>
    <name evidence="15" type="ORF">A2847_01920</name>
</gene>
<comment type="subcellular location">
    <subcellularLocation>
        <location evidence="13">Cytoplasm</location>
    </subcellularLocation>
</comment>
<dbReference type="Proteomes" id="UP000178574">
    <property type="component" value="Unassembled WGS sequence"/>
</dbReference>
<reference evidence="15 16" key="1">
    <citation type="journal article" date="2016" name="Nat. Commun.">
        <title>Thousands of microbial genomes shed light on interconnected biogeochemical processes in an aquifer system.</title>
        <authorList>
            <person name="Anantharaman K."/>
            <person name="Brown C.T."/>
            <person name="Hug L.A."/>
            <person name="Sharon I."/>
            <person name="Castelle C.J."/>
            <person name="Probst A.J."/>
            <person name="Thomas B.C."/>
            <person name="Singh A."/>
            <person name="Wilkins M.J."/>
            <person name="Karaoz U."/>
            <person name="Brodie E.L."/>
            <person name="Williams K.H."/>
            <person name="Hubbard S.S."/>
            <person name="Banfield J.F."/>
        </authorList>
    </citation>
    <scope>NUCLEOTIDE SEQUENCE [LARGE SCALE GENOMIC DNA]</scope>
</reference>
<dbReference type="NCBIfam" id="TIGR00228">
    <property type="entry name" value="ruvC"/>
    <property type="match status" value="1"/>
</dbReference>
<keyword evidence="7 13" id="KW-0378">Hydrolase</keyword>
<dbReference type="HAMAP" id="MF_00034">
    <property type="entry name" value="RuvC"/>
    <property type="match status" value="1"/>
</dbReference>
<evidence type="ECO:0000256" key="6">
    <source>
        <dbReference type="ARBA" id="ARBA00022763"/>
    </source>
</evidence>
<dbReference type="PRINTS" id="PR00696">
    <property type="entry name" value="RSOLVASERUVC"/>
</dbReference>
<evidence type="ECO:0000256" key="1">
    <source>
        <dbReference type="ARBA" id="ARBA00009518"/>
    </source>
</evidence>
<feature type="binding site" evidence="13">
    <location>
        <position position="140"/>
    </location>
    <ligand>
        <name>Mg(2+)</name>
        <dbReference type="ChEBI" id="CHEBI:18420"/>
        <label>1</label>
    </ligand>
</feature>
<keyword evidence="9 13" id="KW-0238">DNA-binding</keyword>
<evidence type="ECO:0000256" key="11">
    <source>
        <dbReference type="ARBA" id="ARBA00023204"/>
    </source>
</evidence>
<dbReference type="Pfam" id="PF02075">
    <property type="entry name" value="RuvC"/>
    <property type="match status" value="1"/>
</dbReference>
<protein>
    <recommendedName>
        <fullName evidence="13 14">Crossover junction endodeoxyribonuclease RuvC</fullName>
        <ecNumber evidence="13 14">3.1.21.10</ecNumber>
    </recommendedName>
    <alternativeName>
        <fullName evidence="13">Holliday junction nuclease RuvC</fullName>
    </alternativeName>
    <alternativeName>
        <fullName evidence="13">Holliday junction resolvase RuvC</fullName>
    </alternativeName>
</protein>
<evidence type="ECO:0000256" key="8">
    <source>
        <dbReference type="ARBA" id="ARBA00022842"/>
    </source>
</evidence>
<dbReference type="PANTHER" id="PTHR30194:SF3">
    <property type="entry name" value="CROSSOVER JUNCTION ENDODEOXYRIBONUCLEASE RUVC"/>
    <property type="match status" value="1"/>
</dbReference>
<dbReference type="EC" id="3.1.21.10" evidence="13 14"/>
<dbReference type="AlphaFoldDB" id="A0A1G2KBU7"/>
<name>A0A1G2KBU7_9BACT</name>
<dbReference type="GO" id="GO:0003677">
    <property type="term" value="F:DNA binding"/>
    <property type="evidence" value="ECO:0007669"/>
    <property type="project" value="UniProtKB-KW"/>
</dbReference>
<evidence type="ECO:0000313" key="16">
    <source>
        <dbReference type="Proteomes" id="UP000178574"/>
    </source>
</evidence>
<keyword evidence="11 13" id="KW-0234">DNA repair</keyword>
<keyword evidence="5 13" id="KW-0255">Endonuclease</keyword>
<evidence type="ECO:0000256" key="3">
    <source>
        <dbReference type="ARBA" id="ARBA00022722"/>
    </source>
</evidence>
<comment type="caution">
    <text evidence="15">The sequence shown here is derived from an EMBL/GenBank/DDBJ whole genome shotgun (WGS) entry which is preliminary data.</text>
</comment>
<dbReference type="GO" id="GO:0005737">
    <property type="term" value="C:cytoplasm"/>
    <property type="evidence" value="ECO:0007669"/>
    <property type="project" value="UniProtKB-SubCell"/>
</dbReference>
<dbReference type="EMBL" id="MHQD01000026">
    <property type="protein sequence ID" value="OGZ95888.1"/>
    <property type="molecule type" value="Genomic_DNA"/>
</dbReference>
<comment type="subunit">
    <text evidence="13">Homodimer which binds Holliday junction (HJ) DNA. The HJ becomes 2-fold symmetrical on binding to RuvC with unstacked arms; it has a different conformation from HJ DNA in complex with RuvA. In the full resolvosome a probable DNA-RuvA(4)-RuvB(12)-RuvC(2) complex forms which resolves the HJ.</text>
</comment>
<organism evidence="15 16">
    <name type="scientific">Candidatus Sungbacteria bacterium RIFCSPHIGHO2_01_FULL_50_25</name>
    <dbReference type="NCBI Taxonomy" id="1802265"/>
    <lineage>
        <taxon>Bacteria</taxon>
        <taxon>Candidatus Sungiibacteriota</taxon>
    </lineage>
</organism>
<comment type="catalytic activity">
    <reaction evidence="12 13">
        <text>Endonucleolytic cleavage at a junction such as a reciprocal single-stranded crossover between two homologous DNA duplexes (Holliday junction).</text>
        <dbReference type="EC" id="3.1.21.10"/>
    </reaction>
</comment>
<keyword evidence="2 13" id="KW-0963">Cytoplasm</keyword>
<dbReference type="FunFam" id="3.30.420.10:FF:000002">
    <property type="entry name" value="Crossover junction endodeoxyribonuclease RuvC"/>
    <property type="match status" value="1"/>
</dbReference>
<feature type="active site" evidence="13">
    <location>
        <position position="7"/>
    </location>
</feature>
<evidence type="ECO:0000256" key="4">
    <source>
        <dbReference type="ARBA" id="ARBA00022723"/>
    </source>
</evidence>
<dbReference type="GO" id="GO:0000287">
    <property type="term" value="F:magnesium ion binding"/>
    <property type="evidence" value="ECO:0007669"/>
    <property type="project" value="UniProtKB-UniRule"/>
</dbReference>
<dbReference type="InterPro" id="IPR036397">
    <property type="entry name" value="RNaseH_sf"/>
</dbReference>
<dbReference type="InterPro" id="IPR002176">
    <property type="entry name" value="X-over_junc_endoDNase_RuvC"/>
</dbReference>
<keyword evidence="8 13" id="KW-0460">Magnesium</keyword>
<evidence type="ECO:0000256" key="14">
    <source>
        <dbReference type="NCBIfam" id="TIGR00228"/>
    </source>
</evidence>
<comment type="similarity">
    <text evidence="1 13">Belongs to the RuvC family.</text>
</comment>
<evidence type="ECO:0000256" key="2">
    <source>
        <dbReference type="ARBA" id="ARBA00022490"/>
    </source>
</evidence>
<evidence type="ECO:0000256" key="10">
    <source>
        <dbReference type="ARBA" id="ARBA00023172"/>
    </source>
</evidence>
<evidence type="ECO:0000313" key="15">
    <source>
        <dbReference type="EMBL" id="OGZ95888.1"/>
    </source>
</evidence>
<feature type="binding site" evidence="13">
    <location>
        <position position="7"/>
    </location>
    <ligand>
        <name>Mg(2+)</name>
        <dbReference type="ChEBI" id="CHEBI:18420"/>
        <label>1</label>
    </ligand>
</feature>
<comment type="function">
    <text evidence="13">The RuvA-RuvB-RuvC complex processes Holliday junction (HJ) DNA during genetic recombination and DNA repair. Endonuclease that resolves HJ intermediates. Cleaves cruciform DNA by making single-stranded nicks across the HJ at symmetrical positions within the homologous arms, yielding a 5'-phosphate and a 3'-hydroxyl group; requires a central core of homology in the junction. The consensus cleavage sequence is 5'-(A/T)TT(C/G)-3'. Cleavage occurs on the 3'-side of the TT dinucleotide at the point of strand exchange. HJ branch migration catalyzed by RuvA-RuvB allows RuvC to scan DNA until it finds its consensus sequence, where it cleaves and resolves the cruciform DNA.</text>
</comment>
<evidence type="ECO:0000256" key="7">
    <source>
        <dbReference type="ARBA" id="ARBA00022801"/>
    </source>
</evidence>
<dbReference type="GO" id="GO:0048476">
    <property type="term" value="C:Holliday junction resolvase complex"/>
    <property type="evidence" value="ECO:0007669"/>
    <property type="project" value="UniProtKB-UniRule"/>
</dbReference>